<evidence type="ECO:0008006" key="10">
    <source>
        <dbReference type="Google" id="ProtNLM"/>
    </source>
</evidence>
<proteinExistence type="inferred from homology"/>
<dbReference type="Pfam" id="PF00067">
    <property type="entry name" value="p450"/>
    <property type="match status" value="1"/>
</dbReference>
<feature type="binding site" description="axial binding residue" evidence="6">
    <location>
        <position position="459"/>
    </location>
    <ligand>
        <name>heme</name>
        <dbReference type="ChEBI" id="CHEBI:30413"/>
    </ligand>
    <ligandPart>
        <name>Fe</name>
        <dbReference type="ChEBI" id="CHEBI:18248"/>
    </ligandPart>
</feature>
<evidence type="ECO:0000256" key="4">
    <source>
        <dbReference type="ARBA" id="ARBA00023002"/>
    </source>
</evidence>
<evidence type="ECO:0000256" key="7">
    <source>
        <dbReference type="RuleBase" id="RU000461"/>
    </source>
</evidence>
<comment type="similarity">
    <text evidence="2 7">Belongs to the cytochrome P450 family.</text>
</comment>
<dbReference type="PANTHER" id="PTHR46206">
    <property type="entry name" value="CYTOCHROME P450"/>
    <property type="match status" value="1"/>
</dbReference>
<dbReference type="InterPro" id="IPR002403">
    <property type="entry name" value="Cyt_P450_E_grp-IV"/>
</dbReference>
<gene>
    <name evidence="8" type="ORF">Agabi119p4_3762</name>
</gene>
<dbReference type="Gene3D" id="1.10.630.10">
    <property type="entry name" value="Cytochrome P450"/>
    <property type="match status" value="1"/>
</dbReference>
<evidence type="ECO:0000313" key="9">
    <source>
        <dbReference type="Proteomes" id="UP000629468"/>
    </source>
</evidence>
<comment type="cofactor">
    <cofactor evidence="1 6">
        <name>heme</name>
        <dbReference type="ChEBI" id="CHEBI:30413"/>
    </cofactor>
</comment>
<dbReference type="InterPro" id="IPR001128">
    <property type="entry name" value="Cyt_P450"/>
</dbReference>
<keyword evidence="6 7" id="KW-0349">Heme</keyword>
<evidence type="ECO:0000256" key="6">
    <source>
        <dbReference type="PIRSR" id="PIRSR602403-1"/>
    </source>
</evidence>
<protein>
    <recommendedName>
        <fullName evidence="10">Cytochrome P450</fullName>
    </recommendedName>
</protein>
<dbReference type="InterPro" id="IPR017972">
    <property type="entry name" value="Cyt_P450_CS"/>
</dbReference>
<evidence type="ECO:0000256" key="2">
    <source>
        <dbReference type="ARBA" id="ARBA00010617"/>
    </source>
</evidence>
<dbReference type="GO" id="GO:0005506">
    <property type="term" value="F:iron ion binding"/>
    <property type="evidence" value="ECO:0007669"/>
    <property type="project" value="InterPro"/>
</dbReference>
<evidence type="ECO:0000256" key="3">
    <source>
        <dbReference type="ARBA" id="ARBA00022723"/>
    </source>
</evidence>
<keyword evidence="4 7" id="KW-0560">Oxidoreductase</keyword>
<dbReference type="Proteomes" id="UP000629468">
    <property type="component" value="Unassembled WGS sequence"/>
</dbReference>
<evidence type="ECO:0000256" key="1">
    <source>
        <dbReference type="ARBA" id="ARBA00001971"/>
    </source>
</evidence>
<organism evidence="8 9">
    <name type="scientific">Agaricus bisporus var. burnettii</name>
    <dbReference type="NCBI Taxonomy" id="192524"/>
    <lineage>
        <taxon>Eukaryota</taxon>
        <taxon>Fungi</taxon>
        <taxon>Dikarya</taxon>
        <taxon>Basidiomycota</taxon>
        <taxon>Agaricomycotina</taxon>
        <taxon>Agaricomycetes</taxon>
        <taxon>Agaricomycetidae</taxon>
        <taxon>Agaricales</taxon>
        <taxon>Agaricineae</taxon>
        <taxon>Agaricaceae</taxon>
        <taxon>Agaricus</taxon>
    </lineage>
</organism>
<name>A0A8H7F5J7_AGABI</name>
<dbReference type="CDD" id="cd11041">
    <property type="entry name" value="CYP503A1-like"/>
    <property type="match status" value="1"/>
</dbReference>
<keyword evidence="7" id="KW-0503">Monooxygenase</keyword>
<dbReference type="InterPro" id="IPR036396">
    <property type="entry name" value="Cyt_P450_sf"/>
</dbReference>
<dbReference type="GO" id="GO:0016705">
    <property type="term" value="F:oxidoreductase activity, acting on paired donors, with incorporation or reduction of molecular oxygen"/>
    <property type="evidence" value="ECO:0007669"/>
    <property type="project" value="InterPro"/>
</dbReference>
<comment type="caution">
    <text evidence="8">The sequence shown here is derived from an EMBL/GenBank/DDBJ whole genome shotgun (WGS) entry which is preliminary data.</text>
</comment>
<dbReference type="SUPFAM" id="SSF48264">
    <property type="entry name" value="Cytochrome P450"/>
    <property type="match status" value="1"/>
</dbReference>
<keyword evidence="5 6" id="KW-0408">Iron</keyword>
<evidence type="ECO:0000256" key="5">
    <source>
        <dbReference type="ARBA" id="ARBA00023004"/>
    </source>
</evidence>
<keyword evidence="3 6" id="KW-0479">Metal-binding</keyword>
<dbReference type="EMBL" id="JABXXO010000005">
    <property type="protein sequence ID" value="KAF7777690.1"/>
    <property type="molecule type" value="Genomic_DNA"/>
</dbReference>
<evidence type="ECO:0000313" key="8">
    <source>
        <dbReference type="EMBL" id="KAF7777690.1"/>
    </source>
</evidence>
<reference evidence="8 9" key="1">
    <citation type="journal article" name="Sci. Rep.">
        <title>Telomere-to-telomere assembled and centromere annotated genomes of the two main subspecies of the button mushroom Agaricus bisporus reveal especially polymorphic chromosome ends.</title>
        <authorList>
            <person name="Sonnenberg A.S.M."/>
            <person name="Sedaghat-Telgerd N."/>
            <person name="Lavrijssen B."/>
            <person name="Ohm R.A."/>
            <person name="Hendrickx P.M."/>
            <person name="Scholtmeijer K."/>
            <person name="Baars J.J.P."/>
            <person name="van Peer A."/>
        </authorList>
    </citation>
    <scope>NUCLEOTIDE SEQUENCE [LARGE SCALE GENOMIC DNA]</scope>
    <source>
        <strain evidence="8 9">H119_p4</strain>
    </source>
</reference>
<dbReference type="PRINTS" id="PR00465">
    <property type="entry name" value="EP450IV"/>
</dbReference>
<dbReference type="AlphaFoldDB" id="A0A8H7F5J7"/>
<dbReference type="PROSITE" id="PS00086">
    <property type="entry name" value="CYTOCHROME_P450"/>
    <property type="match status" value="1"/>
</dbReference>
<dbReference type="GO" id="GO:0020037">
    <property type="term" value="F:heme binding"/>
    <property type="evidence" value="ECO:0007669"/>
    <property type="project" value="InterPro"/>
</dbReference>
<accession>A0A8H7F5J7</accession>
<sequence length="519" mass="59467">MQLLMISSAFFTLTDLSFVVVRIVGAAVVTYGVLKYIEAKSSPLNKIPTIGYSGVLTSYITAIKYMSKGTELIEEGYNKYNGRPFKIATMSRWTVVLSGERYVKELIRAPNDILSFDEPAIEASQADYTFGPGLFTHAHHTETVQGAITRNLAERFDEMRDEIFESMEEYIPLKKDWVTINAYETMLHVMCRTTNRYLIGLPWCRHPRYRYLNEQMTGNVLEAATIIRAFPDTLKGVASKFLTTVGKRMQEAHDILAPMIEERLVQYSQCDSERDGQANDVVTWLLQTATHDYHLTVRDLVKRILMINFASTQTSSLVLTQVLYDLAVRPEYLNEMRREADSLIEKYGWTKAALQRMRKVDSFLKESHRMNSVASFLMVRKTVKTWTLSDGTVIPPDVYVGLAAEEMNKAEESFQDGRIFKGFRFAEMRDGDGELDSIKYQMVCLSPESVLFGHGRHACPGRFLAVYAIKAVFVYILLNYDVQMENGLLERPANVRFEISTLPDQNAKVMFRKRREFDL</sequence>
<dbReference type="GO" id="GO:0004497">
    <property type="term" value="F:monooxygenase activity"/>
    <property type="evidence" value="ECO:0007669"/>
    <property type="project" value="UniProtKB-KW"/>
</dbReference>